<dbReference type="NCBIfam" id="TIGR03570">
    <property type="entry name" value="NeuD_NnaD"/>
    <property type="match status" value="1"/>
</dbReference>
<evidence type="ECO:0000256" key="2">
    <source>
        <dbReference type="ARBA" id="ARBA00022737"/>
    </source>
</evidence>
<dbReference type="Pfam" id="PF14602">
    <property type="entry name" value="Hexapep_2"/>
    <property type="match status" value="1"/>
</dbReference>
<sequence length="213" mass="22734">MNDILLIGGGGHCKSVIDTLENADEFNIIGILDQPEKIGSKVNGIEIIGIDEDLPSYFEQGVQYAFITIGSVGNVSFRKSLYEYAKTIGYRFPTIIDKSAIISSNTELHEGCFIGKGAILNTNVSIGINSIINTGTIIEHDCTIGEFCHIAPGSTLSGSVQVGHHTHIGTNSTIIQNINIGHNSLIGAGSVVINNIENHKKAYGNPCKVVDSH</sequence>
<dbReference type="Pfam" id="PF17836">
    <property type="entry name" value="PglD_N"/>
    <property type="match status" value="1"/>
</dbReference>
<keyword evidence="2" id="KW-0677">Repeat</keyword>
<dbReference type="Proteomes" id="UP001444625">
    <property type="component" value="Unassembled WGS sequence"/>
</dbReference>
<dbReference type="InterPro" id="IPR018357">
    <property type="entry name" value="Hexapep_transf_CS"/>
</dbReference>
<dbReference type="SUPFAM" id="SSF51161">
    <property type="entry name" value="Trimeric LpxA-like enzymes"/>
    <property type="match status" value="1"/>
</dbReference>
<dbReference type="RefSeq" id="WP_345826186.1">
    <property type="nucleotide sequence ID" value="NZ_JBDIML010000006.1"/>
</dbReference>
<dbReference type="InterPro" id="IPR001451">
    <property type="entry name" value="Hexapep"/>
</dbReference>
<dbReference type="Gene3D" id="2.160.10.10">
    <property type="entry name" value="Hexapeptide repeat proteins"/>
    <property type="match status" value="1"/>
</dbReference>
<keyword evidence="1" id="KW-0808">Transferase</keyword>
<protein>
    <submittedName>
        <fullName evidence="4">Acetyltransferase</fullName>
    </submittedName>
</protein>
<gene>
    <name evidence="4" type="ORF">ABC228_16025</name>
</gene>
<dbReference type="PANTHER" id="PTHR43300:SF7">
    <property type="entry name" value="UDP-N-ACETYLBACILLOSAMINE N-ACETYLTRANSFERASE"/>
    <property type="match status" value="1"/>
</dbReference>
<keyword evidence="5" id="KW-1185">Reference proteome</keyword>
<evidence type="ECO:0000259" key="3">
    <source>
        <dbReference type="Pfam" id="PF17836"/>
    </source>
</evidence>
<reference evidence="4 5" key="1">
    <citation type="submission" date="2024-05" db="EMBL/GenBank/DDBJ databases">
        <authorList>
            <person name="Haq I."/>
            <person name="Ullah Z."/>
            <person name="Ahmad R."/>
            <person name="Li M."/>
            <person name="Tong Y."/>
        </authorList>
    </citation>
    <scope>NUCLEOTIDE SEQUENCE [LARGE SCALE GENOMIC DNA]</scope>
    <source>
        <strain evidence="4 5">16A2E</strain>
    </source>
</reference>
<dbReference type="Gene3D" id="3.40.50.20">
    <property type="match status" value="1"/>
</dbReference>
<comment type="caution">
    <text evidence="4">The sequence shown here is derived from an EMBL/GenBank/DDBJ whole genome shotgun (WGS) entry which is preliminary data.</text>
</comment>
<organism evidence="4 5">
    <name type="scientific">Ornithinibacillus xuwenensis</name>
    <dbReference type="NCBI Taxonomy" id="3144668"/>
    <lineage>
        <taxon>Bacteria</taxon>
        <taxon>Bacillati</taxon>
        <taxon>Bacillota</taxon>
        <taxon>Bacilli</taxon>
        <taxon>Bacillales</taxon>
        <taxon>Bacillaceae</taxon>
        <taxon>Ornithinibacillus</taxon>
    </lineage>
</organism>
<accession>A0ABU9XK93</accession>
<evidence type="ECO:0000256" key="1">
    <source>
        <dbReference type="ARBA" id="ARBA00022679"/>
    </source>
</evidence>
<evidence type="ECO:0000313" key="4">
    <source>
        <dbReference type="EMBL" id="MEN2768692.1"/>
    </source>
</evidence>
<evidence type="ECO:0000313" key="5">
    <source>
        <dbReference type="Proteomes" id="UP001444625"/>
    </source>
</evidence>
<dbReference type="InterPro" id="IPR020019">
    <property type="entry name" value="AcTrfase_PglD-like"/>
</dbReference>
<dbReference type="InterPro" id="IPR041561">
    <property type="entry name" value="PglD_N"/>
</dbReference>
<dbReference type="PROSITE" id="PS00101">
    <property type="entry name" value="HEXAPEP_TRANSFERASES"/>
    <property type="match status" value="1"/>
</dbReference>
<dbReference type="Pfam" id="PF00132">
    <property type="entry name" value="Hexapep"/>
    <property type="match status" value="1"/>
</dbReference>
<dbReference type="InterPro" id="IPR050179">
    <property type="entry name" value="Trans_hexapeptide_repeat"/>
</dbReference>
<feature type="domain" description="PglD N-terminal" evidence="3">
    <location>
        <begin position="3"/>
        <end position="84"/>
    </location>
</feature>
<proteinExistence type="predicted"/>
<dbReference type="CDD" id="cd03360">
    <property type="entry name" value="LbH_AT_putative"/>
    <property type="match status" value="1"/>
</dbReference>
<dbReference type="PANTHER" id="PTHR43300">
    <property type="entry name" value="ACETYLTRANSFERASE"/>
    <property type="match status" value="1"/>
</dbReference>
<dbReference type="EMBL" id="JBDIML010000006">
    <property type="protein sequence ID" value="MEN2768692.1"/>
    <property type="molecule type" value="Genomic_DNA"/>
</dbReference>
<dbReference type="InterPro" id="IPR011004">
    <property type="entry name" value="Trimer_LpxA-like_sf"/>
</dbReference>
<name>A0ABU9XK93_9BACI</name>